<feature type="domain" description="Secretion system C-terminal sorting" evidence="2">
    <location>
        <begin position="758"/>
        <end position="829"/>
    </location>
</feature>
<organism evidence="3 4">
    <name type="scientific">Constantimarinum furrinae</name>
    <dbReference type="NCBI Taxonomy" id="2562285"/>
    <lineage>
        <taxon>Bacteria</taxon>
        <taxon>Pseudomonadati</taxon>
        <taxon>Bacteroidota</taxon>
        <taxon>Flavobacteriia</taxon>
        <taxon>Flavobacteriales</taxon>
        <taxon>Flavobacteriaceae</taxon>
        <taxon>Altibacter/Constantimarinum group</taxon>
        <taxon>Constantimarinum</taxon>
    </lineage>
</organism>
<name>A0A7G8PVC7_9FLAO</name>
<gene>
    <name evidence="3" type="ORF">ALE3EI_1742</name>
</gene>
<evidence type="ECO:0000256" key="1">
    <source>
        <dbReference type="ARBA" id="ARBA00022729"/>
    </source>
</evidence>
<reference evidence="3 4" key="1">
    <citation type="submission" date="2020-04" db="EMBL/GenBank/DDBJ databases">
        <title>Genome sequence of Altibacter aquimarinus strain ALE3EI.</title>
        <authorList>
            <person name="Oh H.-M."/>
            <person name="Jang D."/>
        </authorList>
    </citation>
    <scope>NUCLEOTIDE SEQUENCE [LARGE SCALE GENOMIC DNA]</scope>
    <source>
        <strain evidence="3 4">ALE3EI</strain>
    </source>
</reference>
<dbReference type="PANTHER" id="PTHR12106:SF27">
    <property type="entry name" value="SORTILIN-RELATED RECEPTOR"/>
    <property type="match status" value="1"/>
</dbReference>
<keyword evidence="1" id="KW-0732">Signal</keyword>
<sequence>MKPRSLLLSIVFILNFSFIQSQEYLEMIDAGTYPVQEIIDSANAYFEGKDKGRGTGYKPFKRWEYNALRLVKENGYLPTITENLAEWEQYNAYLNQTAQNRQVLEDNWEELGPENWNATTSWNPGVGRITGIAIDKTNSDHIVIGANTGGVWRTTDAGQSWTPLSDNFSNLTVYSVAIDPTNSDTYFFGSSGGLMFKSEDAGATWNPIGSVGNSSVNKILINPGDTNIMYASASNAGIYRSDNGGSSWTNTGIDSRGYDIEFKADDTSVVFASGNGFHKSTDNGVTFTTIGGFSNQPKMIGVSPADPDIIYVLEASGGSFGGFYVSTTTGDSFIELDHTGRNYFGYDTAGFQSGGQAPRDMDIAVNPNDINEVHIAGVLTWRSMDGGVNFTCTADWIPSAAANANIGYCHADVDILEFNGSTLFAGTDGGIFKAEDTANLDADYFTDITTGIGIRQFYKIGISQTQNVVVTGGSQDNGTSFYTEAEGWKDWLGADGMEGFVDKDNTNVMYGMIQFGGMYRTDDAAASIVNIPEPGPGSGEWVTPFEQDPSASGTVYVGYDRVYRSVNTGIGWSPISQVFGGDLDHLKIAPSNNQVIYAANATQLYRTQDGGATNWEVMTPPGGNINSIAVHPLDPNKIAVAITSGQKVRVSEDGGDTWESYQFNLPNFSALAVVWQNNDTNGLYVGMNYGIYYIDDTFTEWQPYSNNLPNVIINELEINEADGKIYAGSYGRGLWASPVVADVILGTENVVSNSDLTLYPNPAEDILYISLPYEVDADIRVFDLSGKLLIYKNSIALERNYALQISGLNSGVYFVRINSEKGTVTKRFIKR</sequence>
<dbReference type="EMBL" id="CP052909">
    <property type="protein sequence ID" value="QNJ98293.1"/>
    <property type="molecule type" value="Genomic_DNA"/>
</dbReference>
<dbReference type="InterPro" id="IPR015943">
    <property type="entry name" value="WD40/YVTN_repeat-like_dom_sf"/>
</dbReference>
<dbReference type="Gene3D" id="2.130.10.10">
    <property type="entry name" value="YVTN repeat-like/Quinoprotein amine dehydrogenase"/>
    <property type="match status" value="5"/>
</dbReference>
<dbReference type="KEGG" id="alti:ALE3EI_1742"/>
<dbReference type="Proteomes" id="UP000515514">
    <property type="component" value="Chromosome"/>
</dbReference>
<dbReference type="RefSeq" id="WP_186987899.1">
    <property type="nucleotide sequence ID" value="NZ_CP052909.1"/>
</dbReference>
<evidence type="ECO:0000313" key="3">
    <source>
        <dbReference type="EMBL" id="QNJ98293.1"/>
    </source>
</evidence>
<dbReference type="AlphaFoldDB" id="A0A7G8PVC7"/>
<dbReference type="SUPFAM" id="SSF110296">
    <property type="entry name" value="Oligoxyloglucan reducing end-specific cellobiohydrolase"/>
    <property type="match status" value="2"/>
</dbReference>
<dbReference type="NCBIfam" id="TIGR04183">
    <property type="entry name" value="Por_Secre_tail"/>
    <property type="match status" value="1"/>
</dbReference>
<accession>A0A7G8PVC7</accession>
<evidence type="ECO:0000313" key="4">
    <source>
        <dbReference type="Proteomes" id="UP000515514"/>
    </source>
</evidence>
<dbReference type="PANTHER" id="PTHR12106">
    <property type="entry name" value="SORTILIN RELATED"/>
    <property type="match status" value="1"/>
</dbReference>
<dbReference type="Pfam" id="PF18962">
    <property type="entry name" value="Por_Secre_tail"/>
    <property type="match status" value="1"/>
</dbReference>
<keyword evidence="4" id="KW-1185">Reference proteome</keyword>
<dbReference type="InterPro" id="IPR050310">
    <property type="entry name" value="VPS10-sortilin"/>
</dbReference>
<evidence type="ECO:0000259" key="2">
    <source>
        <dbReference type="Pfam" id="PF18962"/>
    </source>
</evidence>
<dbReference type="InterPro" id="IPR026444">
    <property type="entry name" value="Secre_tail"/>
</dbReference>
<proteinExistence type="predicted"/>
<protein>
    <recommendedName>
        <fullName evidence="2">Secretion system C-terminal sorting domain-containing protein</fullName>
    </recommendedName>
</protein>